<dbReference type="GO" id="GO:0005829">
    <property type="term" value="C:cytosol"/>
    <property type="evidence" value="ECO:0007669"/>
    <property type="project" value="TreeGrafter"/>
</dbReference>
<dbReference type="Gene3D" id="3.40.50.1000">
    <property type="entry name" value="HAD superfamily/HAD-like"/>
    <property type="match status" value="2"/>
</dbReference>
<dbReference type="GO" id="GO:0004427">
    <property type="term" value="F:inorganic diphosphate phosphatase activity"/>
    <property type="evidence" value="ECO:0007669"/>
    <property type="project" value="UniProtKB-EC"/>
</dbReference>
<dbReference type="PANTHER" id="PTHR19288:SF44">
    <property type="entry name" value="PHOSPHOLYSINE PHOSPHOHISTIDINE INORGANIC PYROPHOSPHATE PHOSPHATASE"/>
    <property type="match status" value="1"/>
</dbReference>
<dbReference type="EC" id="3.6.1.1" evidence="5"/>
<evidence type="ECO:0000256" key="3">
    <source>
        <dbReference type="ARBA" id="ARBA00004496"/>
    </source>
</evidence>
<dbReference type="InterPro" id="IPR023214">
    <property type="entry name" value="HAD_sf"/>
</dbReference>
<evidence type="ECO:0000256" key="7">
    <source>
        <dbReference type="ARBA" id="ARBA00022723"/>
    </source>
</evidence>
<dbReference type="InterPro" id="IPR006355">
    <property type="entry name" value="LHPP/HDHD2"/>
</dbReference>
<name>A0A2P2I623_9CRUS</name>
<sequence length="268" mass="29219">MWLERPIRGVMLDITGVLYESGAGAITGSVHAVDRLRASGLRVVLVSNESSQPTSTLVKNLNTLGYDWVTTDDVITPIPAVMAVLRQHALNPHLLVHPSVEHEFDDVVRAEEAKTCVVMGDADANFSFENMNSAFNCLMDMKQPKLYCLGKGRYYRHNGKLQLDVGCFNAALEFATGVTADIVGKPAKLYFQKALDHLNLPAEQVLMVGDDLFGDVVGATEVGCRAVLVRTGKFQNSWGQHAAPSFVADNLAHAVDLLLEAMPHWTTA</sequence>
<keyword evidence="10" id="KW-0539">Nucleus</keyword>
<dbReference type="Pfam" id="PF13344">
    <property type="entry name" value="Hydrolase_6"/>
    <property type="match status" value="1"/>
</dbReference>
<comment type="similarity">
    <text evidence="4">Belongs to the HAD-like hydrolase superfamily.</text>
</comment>
<evidence type="ECO:0000256" key="5">
    <source>
        <dbReference type="ARBA" id="ARBA00012146"/>
    </source>
</evidence>
<dbReference type="InterPro" id="IPR036412">
    <property type="entry name" value="HAD-like_sf"/>
</dbReference>
<accession>A0A2P2I623</accession>
<dbReference type="NCBIfam" id="TIGR01460">
    <property type="entry name" value="HAD-SF-IIA"/>
    <property type="match status" value="1"/>
</dbReference>
<evidence type="ECO:0000256" key="8">
    <source>
        <dbReference type="ARBA" id="ARBA00022801"/>
    </source>
</evidence>
<keyword evidence="6" id="KW-0963">Cytoplasm</keyword>
<reference evidence="14" key="1">
    <citation type="journal article" date="2018" name="Biosci. Biotechnol. Biochem.">
        <title>Polysaccharide hydrolase of the hadal zone amphipods Hirondellea gigas.</title>
        <authorList>
            <person name="Kobayashi H."/>
            <person name="Nagahama T."/>
            <person name="Arai W."/>
            <person name="Sasagawa Y."/>
            <person name="Umeda M."/>
            <person name="Hayashi T."/>
            <person name="Nikaido I."/>
            <person name="Watanabe H."/>
            <person name="Oguri K."/>
            <person name="Kitazato H."/>
            <person name="Fujioka K."/>
            <person name="Kido Y."/>
            <person name="Takami H."/>
        </authorList>
    </citation>
    <scope>NUCLEOTIDE SEQUENCE</scope>
    <source>
        <tissue evidence="14">Whole body</tissue>
    </source>
</reference>
<dbReference type="GO" id="GO:0005634">
    <property type="term" value="C:nucleus"/>
    <property type="evidence" value="ECO:0007669"/>
    <property type="project" value="UniProtKB-SubCell"/>
</dbReference>
<evidence type="ECO:0000256" key="1">
    <source>
        <dbReference type="ARBA" id="ARBA00001946"/>
    </source>
</evidence>
<dbReference type="Pfam" id="PF13242">
    <property type="entry name" value="Hydrolase_like"/>
    <property type="match status" value="1"/>
</dbReference>
<organism evidence="14">
    <name type="scientific">Hirondellea gigas</name>
    <dbReference type="NCBI Taxonomy" id="1518452"/>
    <lineage>
        <taxon>Eukaryota</taxon>
        <taxon>Metazoa</taxon>
        <taxon>Ecdysozoa</taxon>
        <taxon>Arthropoda</taxon>
        <taxon>Crustacea</taxon>
        <taxon>Multicrustacea</taxon>
        <taxon>Malacostraca</taxon>
        <taxon>Eumalacostraca</taxon>
        <taxon>Peracarida</taxon>
        <taxon>Amphipoda</taxon>
        <taxon>Amphilochidea</taxon>
        <taxon>Lysianassida</taxon>
        <taxon>Lysianassidira</taxon>
        <taxon>Lysianassoidea</taxon>
        <taxon>Lysianassidae</taxon>
        <taxon>Hirondellea</taxon>
    </lineage>
</organism>
<evidence type="ECO:0000256" key="4">
    <source>
        <dbReference type="ARBA" id="ARBA00007958"/>
    </source>
</evidence>
<dbReference type="EMBL" id="IACF01003853">
    <property type="protein sequence ID" value="LAB69461.1"/>
    <property type="molecule type" value="mRNA"/>
</dbReference>
<evidence type="ECO:0000256" key="11">
    <source>
        <dbReference type="ARBA" id="ARBA00037258"/>
    </source>
</evidence>
<proteinExistence type="evidence at transcript level"/>
<keyword evidence="8" id="KW-0378">Hydrolase</keyword>
<comment type="catalytic activity">
    <reaction evidence="13">
        <text>diphosphate + H2O = 2 phosphate + H(+)</text>
        <dbReference type="Rhea" id="RHEA:24576"/>
        <dbReference type="ChEBI" id="CHEBI:15377"/>
        <dbReference type="ChEBI" id="CHEBI:15378"/>
        <dbReference type="ChEBI" id="CHEBI:33019"/>
        <dbReference type="ChEBI" id="CHEBI:43474"/>
        <dbReference type="EC" id="3.6.1.1"/>
    </reaction>
</comment>
<dbReference type="NCBIfam" id="TIGR01458">
    <property type="entry name" value="HAD-SF-IIA-hyp3"/>
    <property type="match status" value="1"/>
</dbReference>
<keyword evidence="9" id="KW-0460">Magnesium</keyword>
<comment type="function">
    <text evidence="11">Phosphatase that hydrolyzes imidodiphosphate, 3-phosphohistidine and 6-phospholysine. Has broad substrate specificity and can also hydrolyze inorganic diphosphate, but with lower efficiency.</text>
</comment>
<evidence type="ECO:0000256" key="6">
    <source>
        <dbReference type="ARBA" id="ARBA00022490"/>
    </source>
</evidence>
<protein>
    <recommendedName>
        <fullName evidence="12">Phospholysine phosphohistidine inorganic pyrophosphate phosphatase</fullName>
        <ecNumber evidence="5">3.6.1.1</ecNumber>
    </recommendedName>
</protein>
<dbReference type="PANTHER" id="PTHR19288">
    <property type="entry name" value="4-NITROPHENYLPHOSPHATASE-RELATED"/>
    <property type="match status" value="1"/>
</dbReference>
<dbReference type="GO" id="GO:0016791">
    <property type="term" value="F:phosphatase activity"/>
    <property type="evidence" value="ECO:0007669"/>
    <property type="project" value="InterPro"/>
</dbReference>
<evidence type="ECO:0000313" key="14">
    <source>
        <dbReference type="EMBL" id="LAB69461.1"/>
    </source>
</evidence>
<evidence type="ECO:0000256" key="9">
    <source>
        <dbReference type="ARBA" id="ARBA00022842"/>
    </source>
</evidence>
<dbReference type="AlphaFoldDB" id="A0A2P2I623"/>
<evidence type="ECO:0000256" key="13">
    <source>
        <dbReference type="ARBA" id="ARBA00047820"/>
    </source>
</evidence>
<evidence type="ECO:0000256" key="10">
    <source>
        <dbReference type="ARBA" id="ARBA00023242"/>
    </source>
</evidence>
<dbReference type="FunFam" id="3.40.50.1000:FF:000051">
    <property type="entry name" value="Phospholysine phosphohistidine inorganic pyrophosphate phosphatase"/>
    <property type="match status" value="1"/>
</dbReference>
<dbReference type="InterPro" id="IPR006357">
    <property type="entry name" value="HAD-SF_hydro_IIA"/>
</dbReference>
<comment type="subcellular location">
    <subcellularLocation>
        <location evidence="3">Cytoplasm</location>
    </subcellularLocation>
    <subcellularLocation>
        <location evidence="2">Nucleus</location>
    </subcellularLocation>
</comment>
<evidence type="ECO:0000256" key="2">
    <source>
        <dbReference type="ARBA" id="ARBA00004123"/>
    </source>
</evidence>
<dbReference type="GO" id="GO:0046872">
    <property type="term" value="F:metal ion binding"/>
    <property type="evidence" value="ECO:0007669"/>
    <property type="project" value="UniProtKB-KW"/>
</dbReference>
<comment type="cofactor">
    <cofactor evidence="1">
        <name>Mg(2+)</name>
        <dbReference type="ChEBI" id="CHEBI:18420"/>
    </cofactor>
</comment>
<evidence type="ECO:0000256" key="12">
    <source>
        <dbReference type="ARBA" id="ARBA00039357"/>
    </source>
</evidence>
<dbReference type="SUPFAM" id="SSF56784">
    <property type="entry name" value="HAD-like"/>
    <property type="match status" value="1"/>
</dbReference>
<keyword evidence="7" id="KW-0479">Metal-binding</keyword>